<dbReference type="Gene3D" id="2.160.20.10">
    <property type="entry name" value="Single-stranded right-handed beta-helix, Pectin lyase-like"/>
    <property type="match status" value="1"/>
</dbReference>
<name>X1HS81_9ZZZZ</name>
<dbReference type="InterPro" id="IPR011050">
    <property type="entry name" value="Pectin_lyase_fold/virulence"/>
</dbReference>
<dbReference type="InterPro" id="IPR012334">
    <property type="entry name" value="Pectin_lyas_fold"/>
</dbReference>
<organism evidence="1">
    <name type="scientific">marine sediment metagenome</name>
    <dbReference type="NCBI Taxonomy" id="412755"/>
    <lineage>
        <taxon>unclassified sequences</taxon>
        <taxon>metagenomes</taxon>
        <taxon>ecological metagenomes</taxon>
    </lineage>
</organism>
<dbReference type="SUPFAM" id="SSF51126">
    <property type="entry name" value="Pectin lyase-like"/>
    <property type="match status" value="1"/>
</dbReference>
<protein>
    <recommendedName>
        <fullName evidence="2">Right handed beta helix domain-containing protein</fullName>
    </recommendedName>
</protein>
<reference evidence="1" key="1">
    <citation type="journal article" date="2014" name="Front. Microbiol.">
        <title>High frequency of phylogenetically diverse reductive dehalogenase-homologous genes in deep subseafloor sedimentary metagenomes.</title>
        <authorList>
            <person name="Kawai M."/>
            <person name="Futagami T."/>
            <person name="Toyoda A."/>
            <person name="Takaki Y."/>
            <person name="Nishi S."/>
            <person name="Hori S."/>
            <person name="Arai W."/>
            <person name="Tsubouchi T."/>
            <person name="Morono Y."/>
            <person name="Uchiyama I."/>
            <person name="Ito T."/>
            <person name="Fujiyama A."/>
            <person name="Inagaki F."/>
            <person name="Takami H."/>
        </authorList>
    </citation>
    <scope>NUCLEOTIDE SEQUENCE</scope>
    <source>
        <strain evidence="1">Expedition CK06-06</strain>
    </source>
</reference>
<gene>
    <name evidence="1" type="ORF">S03H2_39266</name>
</gene>
<accession>X1HS81</accession>
<dbReference type="EMBL" id="BARU01024263">
    <property type="protein sequence ID" value="GAH48138.1"/>
    <property type="molecule type" value="Genomic_DNA"/>
</dbReference>
<dbReference type="AlphaFoldDB" id="X1HS81"/>
<feature type="non-terminal residue" evidence="1">
    <location>
        <position position="1"/>
    </location>
</feature>
<evidence type="ECO:0000313" key="1">
    <source>
        <dbReference type="EMBL" id="GAH48138.1"/>
    </source>
</evidence>
<sequence>QHETHIYGNILYNNWGFTAGIASKGTNHIYNNFIVALQKVPSSGYISFEWVPVPGSKVYKNIIISHPDGGKAYGERPRRDQTTNLPDLMKTEMDSNLYYHPANPEWMEEHFQRTRTGGLELASLFGDPFFTDPEGGDFSFKEGSPALKLGIEPLDISRMGRVDPEIFKLK</sequence>
<comment type="caution">
    <text evidence="1">The sequence shown here is derived from an EMBL/GenBank/DDBJ whole genome shotgun (WGS) entry which is preliminary data.</text>
</comment>
<evidence type="ECO:0008006" key="2">
    <source>
        <dbReference type="Google" id="ProtNLM"/>
    </source>
</evidence>
<proteinExistence type="predicted"/>